<keyword evidence="2" id="KW-1185">Reference proteome</keyword>
<gene>
    <name evidence="1" type="ORF">CVLEPA_LOCUS9280</name>
</gene>
<name>A0ABP0FH59_CLALP</name>
<evidence type="ECO:0000313" key="1">
    <source>
        <dbReference type="EMBL" id="CAK8679015.1"/>
    </source>
</evidence>
<evidence type="ECO:0000313" key="2">
    <source>
        <dbReference type="Proteomes" id="UP001642483"/>
    </source>
</evidence>
<organism evidence="1 2">
    <name type="scientific">Clavelina lepadiformis</name>
    <name type="common">Light-bulb sea squirt</name>
    <name type="synonym">Ascidia lepadiformis</name>
    <dbReference type="NCBI Taxonomy" id="159417"/>
    <lineage>
        <taxon>Eukaryota</taxon>
        <taxon>Metazoa</taxon>
        <taxon>Chordata</taxon>
        <taxon>Tunicata</taxon>
        <taxon>Ascidiacea</taxon>
        <taxon>Aplousobranchia</taxon>
        <taxon>Clavelinidae</taxon>
        <taxon>Clavelina</taxon>
    </lineage>
</organism>
<dbReference type="EMBL" id="CAWYQH010000057">
    <property type="protein sequence ID" value="CAK8679015.1"/>
    <property type="molecule type" value="Genomic_DNA"/>
</dbReference>
<protein>
    <submittedName>
        <fullName evidence="1">Uncharacterized protein</fullName>
    </submittedName>
</protein>
<accession>A0ABP0FH59</accession>
<proteinExistence type="predicted"/>
<dbReference type="Proteomes" id="UP001642483">
    <property type="component" value="Unassembled WGS sequence"/>
</dbReference>
<reference evidence="1 2" key="1">
    <citation type="submission" date="2024-02" db="EMBL/GenBank/DDBJ databases">
        <authorList>
            <person name="Daric V."/>
            <person name="Darras S."/>
        </authorList>
    </citation>
    <scope>NUCLEOTIDE SEQUENCE [LARGE SCALE GENOMIC DNA]</scope>
</reference>
<comment type="caution">
    <text evidence="1">The sequence shown here is derived from an EMBL/GenBank/DDBJ whole genome shotgun (WGS) entry which is preliminary data.</text>
</comment>
<sequence>MSFSTTSVGSLTWGLLASSFPTSKRRNRMSSRNLSLAMVWENIGHPQHDLPHKLFTGKLRPPITPRAVLLVVYLFLKFNAILFPTCWPIDVCECAAKKDTRPHDESRRVFRALRLE</sequence>